<dbReference type="EMBL" id="KZ821715">
    <property type="protein sequence ID" value="PYH79826.1"/>
    <property type="molecule type" value="Genomic_DNA"/>
</dbReference>
<reference evidence="2 3" key="1">
    <citation type="submission" date="2016-12" db="EMBL/GenBank/DDBJ databases">
        <title>The genomes of Aspergillus section Nigri reveals drivers in fungal speciation.</title>
        <authorList>
            <consortium name="DOE Joint Genome Institute"/>
            <person name="Vesth T.C."/>
            <person name="Nybo J."/>
            <person name="Theobald S."/>
            <person name="Brandl J."/>
            <person name="Frisvad J.C."/>
            <person name="Nielsen K.F."/>
            <person name="Lyhne E.K."/>
            <person name="Kogle M.E."/>
            <person name="Kuo A."/>
            <person name="Riley R."/>
            <person name="Clum A."/>
            <person name="Nolan M."/>
            <person name="Lipzen A."/>
            <person name="Salamov A."/>
            <person name="Henrissat B."/>
            <person name="Wiebenga A."/>
            <person name="De Vries R.P."/>
            <person name="Grigoriev I.V."/>
            <person name="Mortensen U.H."/>
            <person name="Andersen M.R."/>
            <person name="Baker S.E."/>
        </authorList>
    </citation>
    <scope>NUCLEOTIDE SEQUENCE [LARGE SCALE GENOMIC DNA]</scope>
    <source>
        <strain evidence="2 3">CBS 121591</strain>
    </source>
</reference>
<accession>A0A319C1D5</accession>
<feature type="compositionally biased region" description="Basic residues" evidence="1">
    <location>
        <begin position="97"/>
        <end position="111"/>
    </location>
</feature>
<proteinExistence type="predicted"/>
<dbReference type="AlphaFoldDB" id="A0A319C1D5"/>
<evidence type="ECO:0000313" key="2">
    <source>
        <dbReference type="EMBL" id="PYH79826.1"/>
    </source>
</evidence>
<evidence type="ECO:0000256" key="1">
    <source>
        <dbReference type="SAM" id="MobiDB-lite"/>
    </source>
</evidence>
<feature type="region of interest" description="Disordered" evidence="1">
    <location>
        <begin position="92"/>
        <end position="111"/>
    </location>
</feature>
<evidence type="ECO:0000313" key="3">
    <source>
        <dbReference type="Proteomes" id="UP000248340"/>
    </source>
</evidence>
<dbReference type="RefSeq" id="XP_025490026.1">
    <property type="nucleotide sequence ID" value="XM_025629908.1"/>
</dbReference>
<gene>
    <name evidence="2" type="ORF">BO82DRAFT_124043</name>
</gene>
<dbReference type="Proteomes" id="UP000248340">
    <property type="component" value="Unassembled WGS sequence"/>
</dbReference>
<protein>
    <submittedName>
        <fullName evidence="2">Uncharacterized protein</fullName>
    </submittedName>
</protein>
<dbReference type="GeneID" id="37132649"/>
<keyword evidence="3" id="KW-1185">Reference proteome</keyword>
<sequence>MLCRNGCRLHYCGKVPERKRIRTTSLLSQSAPHSSFLSVWLSGCLFSSFSHKHTLSLLFHLTLQCNQEQYDSWGENPDETETLKTALIGTGYQKLGKGGRGKKKKEKKKKK</sequence>
<dbReference type="VEuPathDB" id="FungiDB:BO82DRAFT_124043"/>
<organism evidence="2 3">
    <name type="scientific">Aspergillus uvarum CBS 121591</name>
    <dbReference type="NCBI Taxonomy" id="1448315"/>
    <lineage>
        <taxon>Eukaryota</taxon>
        <taxon>Fungi</taxon>
        <taxon>Dikarya</taxon>
        <taxon>Ascomycota</taxon>
        <taxon>Pezizomycotina</taxon>
        <taxon>Eurotiomycetes</taxon>
        <taxon>Eurotiomycetidae</taxon>
        <taxon>Eurotiales</taxon>
        <taxon>Aspergillaceae</taxon>
        <taxon>Aspergillus</taxon>
        <taxon>Aspergillus subgen. Circumdati</taxon>
    </lineage>
</organism>
<name>A0A319C1D5_9EURO</name>